<dbReference type="Proteomes" id="UP001632038">
    <property type="component" value="Unassembled WGS sequence"/>
</dbReference>
<dbReference type="Pfam" id="PF00560">
    <property type="entry name" value="LRR_1"/>
    <property type="match status" value="3"/>
</dbReference>
<evidence type="ECO:0000256" key="2">
    <source>
        <dbReference type="ARBA" id="ARBA00022525"/>
    </source>
</evidence>
<dbReference type="InterPro" id="IPR001611">
    <property type="entry name" value="Leu-rich_rpt"/>
</dbReference>
<sequence>MKPFIFTLILLFSLDFKSLAQISIPGVQVPLPPVQLPLLPQNPLLIFDDLRLALVYPIIQKFKALITSDPFNITATWTGSDICRYKGFYCEAPPDNQSATAVASVDFNGFQLSSPTIVGFLDQLPDIAIFHANSNDFSGPIPSNLANLPYLYELDISNNKFSGPFPPTILGMIGLEYLDLRFNFFTGSIPPEIFARDIDFLFLNNNNFMTKLPDNIWPDTNLLYLTLANNKFFGPIPRGISRALSGLTEVLLLNNLLTGCLPYELGLLKDAVVFDAGNNNLTGPLPFSLGCLQNLEVLNFAGNMLYGNIPEIVCGLGKLANLSLSNNYFMGIGPVCMGLIRSGVLDVRRNCIPGQPLQRNMAECAAFFARTRYCPYGDTYSRIPCWLPQLAPGLAPSSS</sequence>
<feature type="chain" id="PRO_5044824707" description="Leucine-rich repeat-containing N-terminal plant-type domain-containing protein" evidence="5">
    <location>
        <begin position="21"/>
        <end position="399"/>
    </location>
</feature>
<protein>
    <recommendedName>
        <fullName evidence="8">Leucine-rich repeat-containing N-terminal plant-type domain-containing protein</fullName>
    </recommendedName>
</protein>
<evidence type="ECO:0008006" key="8">
    <source>
        <dbReference type="Google" id="ProtNLM"/>
    </source>
</evidence>
<proteinExistence type="predicted"/>
<evidence type="ECO:0000256" key="5">
    <source>
        <dbReference type="SAM" id="SignalP"/>
    </source>
</evidence>
<gene>
    <name evidence="6" type="ORF">CASFOL_021228</name>
</gene>
<name>A0ABD3CYL2_9LAMI</name>
<organism evidence="6 7">
    <name type="scientific">Castilleja foliolosa</name>
    <dbReference type="NCBI Taxonomy" id="1961234"/>
    <lineage>
        <taxon>Eukaryota</taxon>
        <taxon>Viridiplantae</taxon>
        <taxon>Streptophyta</taxon>
        <taxon>Embryophyta</taxon>
        <taxon>Tracheophyta</taxon>
        <taxon>Spermatophyta</taxon>
        <taxon>Magnoliopsida</taxon>
        <taxon>eudicotyledons</taxon>
        <taxon>Gunneridae</taxon>
        <taxon>Pentapetalae</taxon>
        <taxon>asterids</taxon>
        <taxon>lamiids</taxon>
        <taxon>Lamiales</taxon>
        <taxon>Orobanchaceae</taxon>
        <taxon>Pedicularideae</taxon>
        <taxon>Castillejinae</taxon>
        <taxon>Castilleja</taxon>
    </lineage>
</organism>
<evidence type="ECO:0000256" key="4">
    <source>
        <dbReference type="ARBA" id="ARBA00022737"/>
    </source>
</evidence>
<dbReference type="Gene3D" id="3.80.10.10">
    <property type="entry name" value="Ribonuclease Inhibitor"/>
    <property type="match status" value="2"/>
</dbReference>
<keyword evidence="3 5" id="KW-0732">Signal</keyword>
<evidence type="ECO:0000313" key="7">
    <source>
        <dbReference type="Proteomes" id="UP001632038"/>
    </source>
</evidence>
<dbReference type="PANTHER" id="PTHR32093">
    <property type="entry name" value="LEUCINE-RICH REPEAT EXTENSIN-LIKE PROTEIN 3-RELATED"/>
    <property type="match status" value="1"/>
</dbReference>
<keyword evidence="2" id="KW-0964">Secreted</keyword>
<reference evidence="7" key="1">
    <citation type="journal article" date="2024" name="IScience">
        <title>Strigolactones Initiate the Formation of Haustorium-like Structures in Castilleja.</title>
        <authorList>
            <person name="Buerger M."/>
            <person name="Peterson D."/>
            <person name="Chory J."/>
        </authorList>
    </citation>
    <scope>NUCLEOTIDE SEQUENCE [LARGE SCALE GENOMIC DNA]</scope>
</reference>
<keyword evidence="4" id="KW-0677">Repeat</keyword>
<dbReference type="EMBL" id="JAVIJP010000028">
    <property type="protein sequence ID" value="KAL3634174.1"/>
    <property type="molecule type" value="Genomic_DNA"/>
</dbReference>
<feature type="signal peptide" evidence="5">
    <location>
        <begin position="1"/>
        <end position="20"/>
    </location>
</feature>
<evidence type="ECO:0000256" key="1">
    <source>
        <dbReference type="ARBA" id="ARBA00004613"/>
    </source>
</evidence>
<comment type="caution">
    <text evidence="6">The sequence shown here is derived from an EMBL/GenBank/DDBJ whole genome shotgun (WGS) entry which is preliminary data.</text>
</comment>
<dbReference type="InterPro" id="IPR051582">
    <property type="entry name" value="LRR_extensin-like_regulator"/>
</dbReference>
<accession>A0ABD3CYL2</accession>
<evidence type="ECO:0000256" key="3">
    <source>
        <dbReference type="ARBA" id="ARBA00022729"/>
    </source>
</evidence>
<dbReference type="InterPro" id="IPR032675">
    <property type="entry name" value="LRR_dom_sf"/>
</dbReference>
<comment type="subcellular location">
    <subcellularLocation>
        <location evidence="1">Secreted</location>
    </subcellularLocation>
</comment>
<dbReference type="GO" id="GO:0005576">
    <property type="term" value="C:extracellular region"/>
    <property type="evidence" value="ECO:0007669"/>
    <property type="project" value="UniProtKB-SubCell"/>
</dbReference>
<dbReference type="PANTHER" id="PTHR32093:SF91">
    <property type="entry name" value="LEUCINE-RICH REPEAT-CONTAINING N-TERMINAL PLANT-TYPE DOMAIN-CONTAINING PROTEIN"/>
    <property type="match status" value="1"/>
</dbReference>
<evidence type="ECO:0000313" key="6">
    <source>
        <dbReference type="EMBL" id="KAL3634174.1"/>
    </source>
</evidence>
<dbReference type="SUPFAM" id="SSF52058">
    <property type="entry name" value="L domain-like"/>
    <property type="match status" value="1"/>
</dbReference>
<dbReference type="AlphaFoldDB" id="A0ABD3CYL2"/>
<keyword evidence="7" id="KW-1185">Reference proteome</keyword>